<dbReference type="PANTHER" id="PTHR34387:SF2">
    <property type="entry name" value="SLR1258 PROTEIN"/>
    <property type="match status" value="1"/>
</dbReference>
<evidence type="ECO:0000313" key="2">
    <source>
        <dbReference type="EMBL" id="PIP34411.1"/>
    </source>
</evidence>
<dbReference type="InterPro" id="IPR007497">
    <property type="entry name" value="SIMPL/DUF541"/>
</dbReference>
<dbReference type="PANTHER" id="PTHR34387">
    <property type="entry name" value="SLR1258 PROTEIN"/>
    <property type="match status" value="1"/>
</dbReference>
<dbReference type="Proteomes" id="UP000231408">
    <property type="component" value="Unassembled WGS sequence"/>
</dbReference>
<keyword evidence="1" id="KW-1133">Transmembrane helix</keyword>
<reference evidence="2 3" key="1">
    <citation type="submission" date="2017-09" db="EMBL/GenBank/DDBJ databases">
        <title>Depth-based differentiation of microbial function through sediment-hosted aquifers and enrichment of novel symbionts in the deep terrestrial subsurface.</title>
        <authorList>
            <person name="Probst A.J."/>
            <person name="Ladd B."/>
            <person name="Jarett J.K."/>
            <person name="Geller-Mcgrath D.E."/>
            <person name="Sieber C.M."/>
            <person name="Emerson J.B."/>
            <person name="Anantharaman K."/>
            <person name="Thomas B.C."/>
            <person name="Malmstrom R."/>
            <person name="Stieglmeier M."/>
            <person name="Klingl A."/>
            <person name="Woyke T."/>
            <person name="Ryan C.M."/>
            <person name="Banfield J.F."/>
        </authorList>
    </citation>
    <scope>NUCLEOTIDE SEQUENCE [LARGE SCALE GENOMIC DNA]</scope>
    <source>
        <strain evidence="2">CG23_combo_of_CG06-09_8_20_14_all_41_10</strain>
    </source>
</reference>
<evidence type="ECO:0008006" key="4">
    <source>
        <dbReference type="Google" id="ProtNLM"/>
    </source>
</evidence>
<dbReference type="GO" id="GO:0006974">
    <property type="term" value="P:DNA damage response"/>
    <property type="evidence" value="ECO:0007669"/>
    <property type="project" value="TreeGrafter"/>
</dbReference>
<sequence length="256" mass="27440">MDKNQVCCGHQTPKIILMIIGMVLLAGIVTIAILRHRIVNQPQYQVSVVGQGKISYQPDVANITVGIQIDKMAKADEALKQLNDKMNGIVNALKAAGIKDEDLKTQNYSLSPQYDYINNVSTSSGYSANEQLIVKVNNIKTDPSLVGKVVEAASKAGANQIVGISYDVSNLEELKQQARIKGISDAKTKASVLARAASVRLGDIVGWWENVIQAPGVNSTYYDSAKGGMGGGAVAPSLPNGNQDIIIEINVSYRIK</sequence>
<keyword evidence="1" id="KW-0812">Transmembrane</keyword>
<dbReference type="InterPro" id="IPR052022">
    <property type="entry name" value="26kDa_periplasmic_antigen"/>
</dbReference>
<evidence type="ECO:0000256" key="1">
    <source>
        <dbReference type="SAM" id="Phobius"/>
    </source>
</evidence>
<accession>A0A2G9ZMU1</accession>
<protein>
    <recommendedName>
        <fullName evidence="4">SIMPL domain-containing protein</fullName>
    </recommendedName>
</protein>
<gene>
    <name evidence="2" type="ORF">COX21_02985</name>
</gene>
<proteinExistence type="predicted"/>
<feature type="transmembrane region" description="Helical" evidence="1">
    <location>
        <begin position="15"/>
        <end position="34"/>
    </location>
</feature>
<dbReference type="AlphaFoldDB" id="A0A2G9ZMU1"/>
<dbReference type="Gene3D" id="3.30.110.170">
    <property type="entry name" value="Protein of unknown function (DUF541), domain 1"/>
    <property type="match status" value="1"/>
</dbReference>
<comment type="caution">
    <text evidence="2">The sequence shown here is derived from an EMBL/GenBank/DDBJ whole genome shotgun (WGS) entry which is preliminary data.</text>
</comment>
<name>A0A2G9ZMU1_9BACT</name>
<evidence type="ECO:0000313" key="3">
    <source>
        <dbReference type="Proteomes" id="UP000231408"/>
    </source>
</evidence>
<dbReference type="Gene3D" id="3.30.70.2970">
    <property type="entry name" value="Protein of unknown function (DUF541), domain 2"/>
    <property type="match status" value="1"/>
</dbReference>
<dbReference type="Pfam" id="PF04402">
    <property type="entry name" value="SIMPL"/>
    <property type="match status" value="1"/>
</dbReference>
<organism evidence="2 3">
    <name type="scientific">Candidatus Falkowbacteria bacterium CG23_combo_of_CG06-09_8_20_14_all_41_10</name>
    <dbReference type="NCBI Taxonomy" id="1974571"/>
    <lineage>
        <taxon>Bacteria</taxon>
        <taxon>Candidatus Falkowiibacteriota</taxon>
    </lineage>
</organism>
<dbReference type="EMBL" id="PCSE01000086">
    <property type="protein sequence ID" value="PIP34411.1"/>
    <property type="molecule type" value="Genomic_DNA"/>
</dbReference>
<keyword evidence="1" id="KW-0472">Membrane</keyword>